<evidence type="ECO:0000256" key="2">
    <source>
        <dbReference type="ARBA" id="ARBA00012759"/>
    </source>
</evidence>
<evidence type="ECO:0000313" key="10">
    <source>
        <dbReference type="EMBL" id="WEW61692.1"/>
    </source>
</evidence>
<evidence type="ECO:0000256" key="1">
    <source>
        <dbReference type="ARBA" id="ARBA00000707"/>
    </source>
</evidence>
<accession>A0AAF0IMI2</accession>
<dbReference type="InterPro" id="IPR022105">
    <property type="entry name" value="DUF3645"/>
</dbReference>
<comment type="catalytic activity">
    <reaction evidence="1">
        <text>Thiol-dependent hydrolysis of ester, thioester, amide, peptide and isopeptide bonds formed by the C-terminal Gly of ubiquitin (a 76-residue protein attached to proteins as an intracellular targeting signal).</text>
        <dbReference type="EC" id="3.4.19.12"/>
    </reaction>
</comment>
<gene>
    <name evidence="10" type="ORF">PRK78_007184</name>
</gene>
<evidence type="ECO:0000259" key="7">
    <source>
        <dbReference type="Pfam" id="PF12340"/>
    </source>
</evidence>
<keyword evidence="3" id="KW-0645">Protease</keyword>
<evidence type="ECO:0000256" key="4">
    <source>
        <dbReference type="ARBA" id="ARBA00022786"/>
    </source>
</evidence>
<dbReference type="GO" id="GO:0004843">
    <property type="term" value="F:cysteine-type deubiquitinase activity"/>
    <property type="evidence" value="ECO:0007669"/>
    <property type="project" value="UniProtKB-EC"/>
</dbReference>
<evidence type="ECO:0000256" key="6">
    <source>
        <dbReference type="ARBA" id="ARBA00022807"/>
    </source>
</evidence>
<keyword evidence="4" id="KW-0833">Ubl conjugation pathway</keyword>
<dbReference type="EC" id="3.4.19.12" evidence="2"/>
<dbReference type="EMBL" id="CP120631">
    <property type="protein sequence ID" value="WEW61692.1"/>
    <property type="molecule type" value="Genomic_DNA"/>
</dbReference>
<evidence type="ECO:0000259" key="9">
    <source>
        <dbReference type="Pfam" id="PF20255"/>
    </source>
</evidence>
<feature type="domain" description="DUF6606" evidence="9">
    <location>
        <begin position="16"/>
        <end position="284"/>
    </location>
</feature>
<sequence>MTTEAPDIRETNLEYIFNNVIFPPRLPQKAEDEEWRKEDSLLSFVASVTQLFISKSPVGSQTGWHPVAVMLENLKVIGKKGSLSKDDLCRVLENLENCPTMMCYIRAQNCGWIMQYDKQTASVIIDAFEVSPNCDAVLEAKDRLVRHFPGRSVRVPFETANQHEFHEYLAGELARLSWEQISDMMPMTRKARQKVVEGRDTAHPGLVTENLVNQLLALGSHNDCPRFTKHTHDEVNWDDCEFPWRRSPFWLVLRVTLQTLLRRAFGAEQGRIQYKNFMIYLIAGVGTLQLKSSHKANPDTLSLISLKVGRRACKLRDDMFDFVLHSTRSLVTEISGRLRRNIEKKSIPCLPTKATNDDISMSLVKSRNYFERAMAPSPGISQASYDSVPGRTRKHFESSKLPGLSKQDDILTMADFEHWIELHLNHWVSSTEASQNHLENLARLLQTYLGRGNEKYSVSIREKSLMFLVILELWVAMDKMCIQLYPLVKEYSPPVPVNFLEPLVLPEFQQMQRACAVEDYLRRRHDNATSVNPDIFSDPVSDSFAVRFFNVSEKHQKLREKIENWATAKRSTKKHEWILQSNKHSQLLAEANNTDHEYYYTVNGGYHSQGCQKCSLEEQVAQMSITLHEWPLSSNIDELKAAIFELDCPRGFVCWRDASWIVVNDLGRHCTPSKGEKVEEDLLSYSELKCFTSNYEQRLGLGSTTYSWLRTHYDGIHFPVEFSTVCRENGLRLRLLDRKTSTWVQDQKPEPTLKPNLTPLITNPLYSTLESTVASSAHLQNGTLAKQVNCHPQLSQTEFIAFGSLRAGERTQWYNIARELASPYMSFNESAVSVLIRQAAWELGSPYSGSPRRLAHRVFEDREFSSRLLETLRCRLDSIRANWKEQGALSTLVTLALRTLALAEDSGITDDAIKFLRDARKVAFDWCEELSELLNSSKGSDNNTYQHRIIQASSTCQQTYDVDPNHLEHLLADPFDTECLIRSSMIVYENSPSNSVEALPAELREALLRGRKILHKVEHKLRANIRKDSSGINSAVGKSMQGIALSGAWEFVDNHPEIAYKTLRGNTHSRQRKVRYDLLSGEVLIDGHPPGRLPKSYTENDLYRRVFGSDILTVIPSDLPGSVYAAAKKFGNFELVPRGCLEDDFPWSLVHNFDHWLNTKTGDFEFRPVDNRWQSSPSNWHLQVSLESPRNCVMRRGDRTLIDIRSNLSCQILRILQTLDSPEHIHITESAEGVIEAELVRLGLTFFVNDRGFLECRELTAIVDPEQDIECLYGLSSKLAMKSSKSEDIVRRSVVIPYGQIDISRGHSCVRVTINNPPKYSRVKYFRYWLNEHLRTLQGPHDMLSSLYRCYLHAVTGYVVPDPFTGRLGTDEALRGLRQPSLMMPMPLDSDCISILKRISKLTPKRELYPKHLRVMQTVTWNSTLSQLVQHDDFSVVAAEIVRHALRFSPFNKEIRANEYQLCCRGDSGLLTRAQLINARWRPADFGGTLASPREELIYGARDKDYSSERGRQVYEIATLIRDWPSKVHHADLVEEAKNWSQVSAGRLDWTCAEEYSLLIPKAFGSLYDFCRQASREADTFRLMSIFCMITYGDKNKVDLIRTFLAIAFSGRFRDSPIPSQQVQECHMWYPFSLSEGEDLKASDVRAILENCCIPFTGNSSTFETAEEARELRLVQNEYELDMSAAVRSCRHWIEAQWLNANLNLEESPEISHTSRYIKLADALKKCRQLFVTWYGNKLFMNDLREVQQQLQEFQCSEAQEWTDPPACQVEEHDILTKHPTLERLIASSTPSTQFPSLEPVSVSIPIIPYAYSSSSSEIRALISQFQQKFGYRWKDYSDRLLNSLNTLEKSKLRRVPREIPIKRQDLVGYKKCLQELRDEILSEALHMLEPRYEDPLRVAYEASLWPSVTVHSLLSYLSCSKFQQLSPAWKKLLVSLGTTISAIQRCERLLTFFDCRDVSSFYKEAENVGQQGWNPLEDPEWLLLEIEQNLTIRSLQAEVAHQLIHPDFGENTALQLNMGEGKTSVITPMVVSKLADGNCLARVIVLKPLLRQSISLLSHRLGGLINRRVYHIPFSRNTDISANDVASLQDMYRECKQQQGIMVALPEHILSFRLVGMDMHSKDPEVAEQVLKLERQLQRECRDVIDESDEILHPRFQLVYTMGNQEIVDGDGDRWEVSQKIFHLVEEYARKPNLHGLETDCDEVTFPKLKFLQREAVDKLMEAVIDCIRQGKIPGIPFNQWRPEVRESALNFIRCRLVAERDAKTIAETFRDNICFNRLLVLRGLFAHDILEFSLQGKRWRVEYGLDPSRCMMAVPFRAKDVPSENSEFGHPDVAILLTCLSYYYQGLTCDQVLICFSLLLKEDDGATEYQRWIERGKERLPVGLRDLTGANLDDVQSFQSILYPHLRYQKWLIDFYLSRVVFPREAKQFERKLSTSAWDIPSRTSNQPTTGFSGTNDNSSLLPLTLKQTDLPHLMHTNAMVLGTLLQEENQTCILAQDNSGRQLGTAALLKLLPSLEPRVQVLIDVGAQVLELENEEVAKEWLAITPGAEAAVYFDKRDEAMVIDRHHHVERLLASSYHERLDKCLVFLDQHHSRGVDLKLPTHFRAAVTLGPRLTKDRLVQGKCLLDFTDVRGTTNIFKACNRLRKLGDGQTVVFLSPPQVTNRIREVTGKLENQELGSADVILWTLVETCESMDNLRPLWASQGLDYCRRWRLWKLLKGTDDVDSVVYSMQEPEARPLVDLYGPWQSHTSLKQSLQENDTDDPVAQKLRDASQSFNFDDTVGHLLHEEQEREIAWEVERERQVERPPAAKPASHKLDAELRYYVEHGTFRKEKVSMPFIPAFESLKSTTASKFSLPGLFPELLVTVDFMNTIKPKEPDDFQDEFVKPVNWVLSSIHNNYLIIISQYEANELLPYVERSENTRLHVYAPRVTKTMTSFRKFDFLTIGQQPLSEQQLSALPIQALEFFAGNLYFDSFTLYRDFCSFLGFMTDQMADSEDIPISCDGFVSEDGRRRMGWPVACPFRESPLRFVNALTSIQRRGQGFQRSHVGQIIERMVLTERDF</sequence>
<keyword evidence="11" id="KW-1185">Reference proteome</keyword>
<dbReference type="InterPro" id="IPR046541">
    <property type="entry name" value="DUF6606"/>
</dbReference>
<dbReference type="InterPro" id="IPR022099">
    <property type="entry name" value="DUF3638"/>
</dbReference>
<dbReference type="Proteomes" id="UP001219355">
    <property type="component" value="Chromosome 5"/>
</dbReference>
<dbReference type="Pfam" id="PF12359">
    <property type="entry name" value="DUF3645"/>
    <property type="match status" value="1"/>
</dbReference>
<keyword evidence="5" id="KW-0378">Hydrolase</keyword>
<evidence type="ECO:0000256" key="5">
    <source>
        <dbReference type="ARBA" id="ARBA00022801"/>
    </source>
</evidence>
<feature type="domain" description="DUF3638" evidence="7">
    <location>
        <begin position="1972"/>
        <end position="2192"/>
    </location>
</feature>
<dbReference type="GO" id="GO:0006508">
    <property type="term" value="P:proteolysis"/>
    <property type="evidence" value="ECO:0007669"/>
    <property type="project" value="UniProtKB-KW"/>
</dbReference>
<reference evidence="10" key="1">
    <citation type="submission" date="2023-03" db="EMBL/GenBank/DDBJ databases">
        <title>Emydomyces testavorans Genome Sequence.</title>
        <authorList>
            <person name="Hoyer L."/>
        </authorList>
    </citation>
    <scope>NUCLEOTIDE SEQUENCE</scope>
    <source>
        <strain evidence="10">16-2883</strain>
    </source>
</reference>
<evidence type="ECO:0000259" key="8">
    <source>
        <dbReference type="Pfam" id="PF12359"/>
    </source>
</evidence>
<proteinExistence type="predicted"/>
<dbReference type="Pfam" id="PF20255">
    <property type="entry name" value="DUF6606"/>
    <property type="match status" value="1"/>
</dbReference>
<dbReference type="InterPro" id="IPR051346">
    <property type="entry name" value="OTU_Deubiquitinase"/>
</dbReference>
<organism evidence="10 11">
    <name type="scientific">Emydomyces testavorans</name>
    <dbReference type="NCBI Taxonomy" id="2070801"/>
    <lineage>
        <taxon>Eukaryota</taxon>
        <taxon>Fungi</taxon>
        <taxon>Dikarya</taxon>
        <taxon>Ascomycota</taxon>
        <taxon>Pezizomycotina</taxon>
        <taxon>Eurotiomycetes</taxon>
        <taxon>Eurotiomycetidae</taxon>
        <taxon>Onygenales</taxon>
        <taxon>Nannizziopsiaceae</taxon>
        <taxon>Emydomyces</taxon>
    </lineage>
</organism>
<evidence type="ECO:0000256" key="3">
    <source>
        <dbReference type="ARBA" id="ARBA00022670"/>
    </source>
</evidence>
<dbReference type="Pfam" id="PF12340">
    <property type="entry name" value="DUF3638"/>
    <property type="match status" value="1"/>
</dbReference>
<protein>
    <recommendedName>
        <fullName evidence="2">ubiquitinyl hydrolase 1</fullName>
        <ecNumber evidence="2">3.4.19.12</ecNumber>
    </recommendedName>
</protein>
<feature type="domain" description="DUF3645" evidence="8">
    <location>
        <begin position="2308"/>
        <end position="2340"/>
    </location>
</feature>
<dbReference type="PANTHER" id="PTHR13367">
    <property type="entry name" value="UBIQUITIN THIOESTERASE"/>
    <property type="match status" value="1"/>
</dbReference>
<keyword evidence="6" id="KW-0788">Thiol protease</keyword>
<evidence type="ECO:0000313" key="11">
    <source>
        <dbReference type="Proteomes" id="UP001219355"/>
    </source>
</evidence>
<name>A0AAF0IMI2_9EURO</name>
<dbReference type="PANTHER" id="PTHR13367:SF34">
    <property type="match status" value="1"/>
</dbReference>